<dbReference type="PANTHER" id="PTHR12916">
    <property type="entry name" value="CYTOCHROME C OXIDASE POLYPEPTIDE VIC-2"/>
    <property type="match status" value="1"/>
</dbReference>
<name>C3Y501_BRAFL</name>
<dbReference type="Gene3D" id="2.170.140.10">
    <property type="entry name" value="Chitin binding domain"/>
    <property type="match status" value="1"/>
</dbReference>
<keyword evidence="8" id="KW-0325">Glycoprotein</keyword>
<dbReference type="Pfam" id="PF00008">
    <property type="entry name" value="EGF"/>
    <property type="match status" value="2"/>
</dbReference>
<sequence>MLCSILLLTLAIAVVPGRVIEDTASGFDCSNLPEGKFYGDAEDCATYHLCLVGRAFTLTCPDGLYWDQGKKVCNQKAKVACKSSQRLTTVGTSLVKMAASALMTGQGTSAHACQDGKEMLATNNPCENGGNCMVIDNIMSCVCPIGWSGKNCEVSTSCQSNPCLNGGFCVQEPTGFSCTCQTGWVGDFCQFGCQDPPSLFTCPDTWSLKWLDGTGIRHLTGNDSAYCADVFCYPPYFTGFAGSPTYLHERVELDRVHAFQALRYMTEIGQDINSENGLALQHVFFSVLDYAERRNRSGERVWRQLGPIRMPDGTCCPKYGLGTYYRATEAFHFMGML</sequence>
<dbReference type="PROSITE" id="PS00022">
    <property type="entry name" value="EGF_1"/>
    <property type="match status" value="2"/>
</dbReference>
<dbReference type="GO" id="GO:0008061">
    <property type="term" value="F:chitin binding"/>
    <property type="evidence" value="ECO:0007669"/>
    <property type="project" value="InterPro"/>
</dbReference>
<accession>C3Y501</accession>
<evidence type="ECO:0000256" key="2">
    <source>
        <dbReference type="ARBA" id="ARBA00012729"/>
    </source>
</evidence>
<dbReference type="GO" id="GO:0009952">
    <property type="term" value="P:anterior/posterior pattern specification"/>
    <property type="evidence" value="ECO:0007669"/>
    <property type="project" value="UniProtKB-ARBA"/>
</dbReference>
<feature type="domain" description="Chitin-binding type-2" evidence="12">
    <location>
        <begin position="26"/>
        <end position="83"/>
    </location>
</feature>
<reference evidence="13" key="1">
    <citation type="journal article" date="2008" name="Nature">
        <title>The amphioxus genome and the evolution of the chordate karyotype.</title>
        <authorList>
            <consortium name="US DOE Joint Genome Institute (JGI-PGF)"/>
            <person name="Putnam N.H."/>
            <person name="Butts T."/>
            <person name="Ferrier D.E.K."/>
            <person name="Furlong R.F."/>
            <person name="Hellsten U."/>
            <person name="Kawashima T."/>
            <person name="Robinson-Rechavi M."/>
            <person name="Shoguchi E."/>
            <person name="Terry A."/>
            <person name="Yu J.-K."/>
            <person name="Benito-Gutierrez E.L."/>
            <person name="Dubchak I."/>
            <person name="Garcia-Fernandez J."/>
            <person name="Gibson-Brown J.J."/>
            <person name="Grigoriev I.V."/>
            <person name="Horton A.C."/>
            <person name="de Jong P.J."/>
            <person name="Jurka J."/>
            <person name="Kapitonov V.V."/>
            <person name="Kohara Y."/>
            <person name="Kuroki Y."/>
            <person name="Lindquist E."/>
            <person name="Lucas S."/>
            <person name="Osoegawa K."/>
            <person name="Pennacchio L.A."/>
            <person name="Salamov A.A."/>
            <person name="Satou Y."/>
            <person name="Sauka-Spengler T."/>
            <person name="Schmutz J."/>
            <person name="Shin-I T."/>
            <person name="Toyoda A."/>
            <person name="Bronner-Fraser M."/>
            <person name="Fujiyama A."/>
            <person name="Holland L.Z."/>
            <person name="Holland P.W.H."/>
            <person name="Satoh N."/>
            <person name="Rokhsar D.S."/>
        </authorList>
    </citation>
    <scope>NUCLEOTIDE SEQUENCE [LARGE SCALE GENOMIC DNA]</scope>
    <source>
        <strain evidence="13">S238N-H82</strain>
        <tissue evidence="13">Testes</tissue>
    </source>
</reference>
<evidence type="ECO:0000256" key="5">
    <source>
        <dbReference type="ARBA" id="ARBA00022737"/>
    </source>
</evidence>
<proteinExistence type="predicted"/>
<dbReference type="eggNOG" id="KOG1219">
    <property type="taxonomic scope" value="Eukaryota"/>
</dbReference>
<feature type="signal peptide" evidence="10">
    <location>
        <begin position="1"/>
        <end position="17"/>
    </location>
</feature>
<evidence type="ECO:0000256" key="10">
    <source>
        <dbReference type="SAM" id="SignalP"/>
    </source>
</evidence>
<dbReference type="FunFam" id="2.10.25.10:FF:000122">
    <property type="entry name" value="Protein crumbs homolog 2"/>
    <property type="match status" value="1"/>
</dbReference>
<dbReference type="PROSITE" id="PS01186">
    <property type="entry name" value="EGF_2"/>
    <property type="match status" value="1"/>
</dbReference>
<comment type="catalytic activity">
    <reaction evidence="1">
        <text>Random endo-hydrolysis of N-acetyl-beta-D-glucosaminide (1-&gt;4)-beta-linkages in chitin and chitodextrins.</text>
        <dbReference type="EC" id="3.2.1.14"/>
    </reaction>
</comment>
<dbReference type="GO" id="GO:0006032">
    <property type="term" value="P:chitin catabolic process"/>
    <property type="evidence" value="ECO:0007669"/>
    <property type="project" value="UniProtKB-KW"/>
</dbReference>
<dbReference type="SMART" id="SM00494">
    <property type="entry name" value="ChtBD2"/>
    <property type="match status" value="1"/>
</dbReference>
<dbReference type="InParanoid" id="C3Y501"/>
<dbReference type="Gene3D" id="2.10.25.10">
    <property type="entry name" value="Laminin"/>
    <property type="match status" value="2"/>
</dbReference>
<feature type="disulfide bond" evidence="9">
    <location>
        <begin position="143"/>
        <end position="152"/>
    </location>
</feature>
<dbReference type="InterPro" id="IPR000742">
    <property type="entry name" value="EGF"/>
</dbReference>
<dbReference type="FunFam" id="2.10.25.10:FF:000012">
    <property type="entry name" value="Delta-like protein"/>
    <property type="match status" value="1"/>
</dbReference>
<evidence type="ECO:0000256" key="8">
    <source>
        <dbReference type="ARBA" id="ARBA00023180"/>
    </source>
</evidence>
<dbReference type="CDD" id="cd00054">
    <property type="entry name" value="EGF_CA"/>
    <property type="match status" value="2"/>
</dbReference>
<dbReference type="GO" id="GO:0048646">
    <property type="term" value="P:anatomical structure formation involved in morphogenesis"/>
    <property type="evidence" value="ECO:0007669"/>
    <property type="project" value="UniProtKB-ARBA"/>
</dbReference>
<feature type="disulfide bond" evidence="9">
    <location>
        <begin position="180"/>
        <end position="189"/>
    </location>
</feature>
<dbReference type="SUPFAM" id="SSF57625">
    <property type="entry name" value="Invertebrate chitin-binding proteins"/>
    <property type="match status" value="1"/>
</dbReference>
<keyword evidence="6" id="KW-0624">Polysaccharide degradation</keyword>
<feature type="domain" description="EGF-like" evidence="11">
    <location>
        <begin position="154"/>
        <end position="190"/>
    </location>
</feature>
<feature type="chain" id="PRO_5002935198" description="chitinase" evidence="10">
    <location>
        <begin position="18"/>
        <end position="337"/>
    </location>
</feature>
<evidence type="ECO:0000256" key="4">
    <source>
        <dbReference type="ARBA" id="ARBA00022729"/>
    </source>
</evidence>
<dbReference type="EC" id="3.2.1.14" evidence="2"/>
<evidence type="ECO:0000259" key="11">
    <source>
        <dbReference type="PROSITE" id="PS50026"/>
    </source>
</evidence>
<dbReference type="Pfam" id="PF01607">
    <property type="entry name" value="CBM_14"/>
    <property type="match status" value="1"/>
</dbReference>
<dbReference type="GO" id="GO:0005576">
    <property type="term" value="C:extracellular region"/>
    <property type="evidence" value="ECO:0007669"/>
    <property type="project" value="InterPro"/>
</dbReference>
<evidence type="ECO:0000256" key="9">
    <source>
        <dbReference type="PROSITE-ProRule" id="PRU00076"/>
    </source>
</evidence>
<evidence type="ECO:0000313" key="13">
    <source>
        <dbReference type="EMBL" id="EEN64534.1"/>
    </source>
</evidence>
<gene>
    <name evidence="13" type="ORF">BRAFLDRAFT_92394</name>
</gene>
<protein>
    <recommendedName>
        <fullName evidence="2">chitinase</fullName>
        <ecNumber evidence="2">3.2.1.14</ecNumber>
    </recommendedName>
</protein>
<dbReference type="AlphaFoldDB" id="C3Y501"/>
<keyword evidence="4 10" id="KW-0732">Signal</keyword>
<dbReference type="STRING" id="7739.C3Y501"/>
<evidence type="ECO:0000256" key="7">
    <source>
        <dbReference type="ARBA" id="ARBA00023157"/>
    </source>
</evidence>
<dbReference type="GO" id="GO:0048863">
    <property type="term" value="P:stem cell differentiation"/>
    <property type="evidence" value="ECO:0007669"/>
    <property type="project" value="UniProtKB-ARBA"/>
</dbReference>
<keyword evidence="7 9" id="KW-1015">Disulfide bond</keyword>
<dbReference type="InterPro" id="IPR002557">
    <property type="entry name" value="Chitin-bd_dom"/>
</dbReference>
<evidence type="ECO:0000259" key="12">
    <source>
        <dbReference type="PROSITE" id="PS50940"/>
    </source>
</evidence>
<keyword evidence="6" id="KW-0146">Chitin degradation</keyword>
<dbReference type="PANTHER" id="PTHR12916:SF4">
    <property type="entry name" value="UNINFLATABLE, ISOFORM C"/>
    <property type="match status" value="1"/>
</dbReference>
<evidence type="ECO:0000256" key="1">
    <source>
        <dbReference type="ARBA" id="ARBA00000822"/>
    </source>
</evidence>
<organism>
    <name type="scientific">Branchiostoma floridae</name>
    <name type="common">Florida lancelet</name>
    <name type="synonym">Amphioxus</name>
    <dbReference type="NCBI Taxonomy" id="7739"/>
    <lineage>
        <taxon>Eukaryota</taxon>
        <taxon>Metazoa</taxon>
        <taxon>Chordata</taxon>
        <taxon>Cephalochordata</taxon>
        <taxon>Leptocardii</taxon>
        <taxon>Amphioxiformes</taxon>
        <taxon>Branchiostomatidae</taxon>
        <taxon>Branchiostoma</taxon>
    </lineage>
</organism>
<keyword evidence="3 9" id="KW-0245">EGF-like domain</keyword>
<dbReference type="InterPro" id="IPR036508">
    <property type="entry name" value="Chitin-bd_dom_sf"/>
</dbReference>
<dbReference type="EMBL" id="GG666487">
    <property type="protein sequence ID" value="EEN64534.1"/>
    <property type="molecule type" value="Genomic_DNA"/>
</dbReference>
<dbReference type="GO" id="GO:0035282">
    <property type="term" value="P:segmentation"/>
    <property type="evidence" value="ECO:0007669"/>
    <property type="project" value="UniProtKB-ARBA"/>
</dbReference>
<keyword evidence="5" id="KW-0677">Repeat</keyword>
<dbReference type="GO" id="GO:0030097">
    <property type="term" value="P:hemopoiesis"/>
    <property type="evidence" value="ECO:0007669"/>
    <property type="project" value="UniProtKB-ARBA"/>
</dbReference>
<comment type="caution">
    <text evidence="9">Lacks conserved residue(s) required for the propagation of feature annotation.</text>
</comment>
<evidence type="ECO:0000256" key="3">
    <source>
        <dbReference type="ARBA" id="ARBA00022536"/>
    </source>
</evidence>
<dbReference type="PROSITE" id="PS50026">
    <property type="entry name" value="EGF_3"/>
    <property type="match status" value="2"/>
</dbReference>
<dbReference type="GO" id="GO:0008843">
    <property type="term" value="F:endochitinase activity"/>
    <property type="evidence" value="ECO:0007669"/>
    <property type="project" value="UniProtKB-EC"/>
</dbReference>
<dbReference type="PROSITE" id="PS50940">
    <property type="entry name" value="CHIT_BIND_II"/>
    <property type="match status" value="1"/>
</dbReference>
<dbReference type="SMART" id="SM00181">
    <property type="entry name" value="EGF"/>
    <property type="match status" value="2"/>
</dbReference>
<dbReference type="GO" id="GO:0019904">
    <property type="term" value="F:protein domain specific binding"/>
    <property type="evidence" value="ECO:0007669"/>
    <property type="project" value="UniProtKB-ARBA"/>
</dbReference>
<dbReference type="SUPFAM" id="SSF57196">
    <property type="entry name" value="EGF/Laminin"/>
    <property type="match status" value="2"/>
</dbReference>
<evidence type="ECO:0000256" key="6">
    <source>
        <dbReference type="ARBA" id="ARBA00023024"/>
    </source>
</evidence>
<feature type="domain" description="EGF-like" evidence="11">
    <location>
        <begin position="115"/>
        <end position="153"/>
    </location>
</feature>
<keyword evidence="6" id="KW-0119">Carbohydrate metabolism</keyword>